<feature type="region of interest" description="Disordered" evidence="1">
    <location>
        <begin position="312"/>
        <end position="339"/>
    </location>
</feature>
<evidence type="ECO:0000313" key="2">
    <source>
        <dbReference type="EMBL" id="KAK3328294.1"/>
    </source>
</evidence>
<dbReference type="GO" id="GO:0030674">
    <property type="term" value="F:protein-macromolecule adaptor activity"/>
    <property type="evidence" value="ECO:0007669"/>
    <property type="project" value="TreeGrafter"/>
</dbReference>
<gene>
    <name evidence="2" type="ORF">B0T19DRAFT_186481</name>
</gene>
<feature type="region of interest" description="Disordered" evidence="1">
    <location>
        <begin position="264"/>
        <end position="295"/>
    </location>
</feature>
<accession>A0AAE0MEN1</accession>
<reference evidence="2" key="1">
    <citation type="journal article" date="2023" name="Mol. Phylogenet. Evol.">
        <title>Genome-scale phylogeny and comparative genomics of the fungal order Sordariales.</title>
        <authorList>
            <person name="Hensen N."/>
            <person name="Bonometti L."/>
            <person name="Westerberg I."/>
            <person name="Brannstrom I.O."/>
            <person name="Guillou S."/>
            <person name="Cros-Aarteil S."/>
            <person name="Calhoun S."/>
            <person name="Haridas S."/>
            <person name="Kuo A."/>
            <person name="Mondo S."/>
            <person name="Pangilinan J."/>
            <person name="Riley R."/>
            <person name="LaButti K."/>
            <person name="Andreopoulos B."/>
            <person name="Lipzen A."/>
            <person name="Chen C."/>
            <person name="Yan M."/>
            <person name="Daum C."/>
            <person name="Ng V."/>
            <person name="Clum A."/>
            <person name="Steindorff A."/>
            <person name="Ohm R.A."/>
            <person name="Martin F."/>
            <person name="Silar P."/>
            <person name="Natvig D.O."/>
            <person name="Lalanne C."/>
            <person name="Gautier V."/>
            <person name="Ament-Velasquez S.L."/>
            <person name="Kruys A."/>
            <person name="Hutchinson M.I."/>
            <person name="Powell A.J."/>
            <person name="Barry K."/>
            <person name="Miller A.N."/>
            <person name="Grigoriev I.V."/>
            <person name="Debuchy R."/>
            <person name="Gladieux P."/>
            <person name="Hiltunen Thoren M."/>
            <person name="Johannesson H."/>
        </authorList>
    </citation>
    <scope>NUCLEOTIDE SEQUENCE</scope>
    <source>
        <strain evidence="2">SMH4131-1</strain>
    </source>
</reference>
<name>A0AAE0MEN1_9PEZI</name>
<dbReference type="Pfam" id="PF10199">
    <property type="entry name" value="Adaptin_binding"/>
    <property type="match status" value="1"/>
</dbReference>
<dbReference type="GO" id="GO:0016192">
    <property type="term" value="P:vesicle-mediated transport"/>
    <property type="evidence" value="ECO:0007669"/>
    <property type="project" value="InterPro"/>
</dbReference>
<evidence type="ECO:0000256" key="1">
    <source>
        <dbReference type="SAM" id="MobiDB-lite"/>
    </source>
</evidence>
<reference evidence="2" key="2">
    <citation type="submission" date="2023-06" db="EMBL/GenBank/DDBJ databases">
        <authorList>
            <consortium name="Lawrence Berkeley National Laboratory"/>
            <person name="Haridas S."/>
            <person name="Hensen N."/>
            <person name="Bonometti L."/>
            <person name="Westerberg I."/>
            <person name="Brannstrom I.O."/>
            <person name="Guillou S."/>
            <person name="Cros-Aarteil S."/>
            <person name="Calhoun S."/>
            <person name="Kuo A."/>
            <person name="Mondo S."/>
            <person name="Pangilinan J."/>
            <person name="Riley R."/>
            <person name="Labutti K."/>
            <person name="Andreopoulos B."/>
            <person name="Lipzen A."/>
            <person name="Chen C."/>
            <person name="Yanf M."/>
            <person name="Daum C."/>
            <person name="Ng V."/>
            <person name="Clum A."/>
            <person name="Steindorff A."/>
            <person name="Ohm R."/>
            <person name="Martin F."/>
            <person name="Silar P."/>
            <person name="Natvig D."/>
            <person name="Lalanne C."/>
            <person name="Gautier V."/>
            <person name="Ament-Velasquez S.L."/>
            <person name="Kruys A."/>
            <person name="Hutchinson M.I."/>
            <person name="Powell A.J."/>
            <person name="Barry K."/>
            <person name="Miller A.N."/>
            <person name="Grigoriev I.V."/>
            <person name="Debuchy R."/>
            <person name="Gladieux P."/>
            <person name="Thoren M.H."/>
            <person name="Johannesson H."/>
        </authorList>
    </citation>
    <scope>NUCLEOTIDE SEQUENCE</scope>
    <source>
        <strain evidence="2">SMH4131-1</strain>
    </source>
</reference>
<dbReference type="PANTHER" id="PTHR28043">
    <property type="entry name" value="INCREASED RECOMBINATION CENTERS PROTEIN 6"/>
    <property type="match status" value="1"/>
</dbReference>
<protein>
    <submittedName>
        <fullName evidence="2">Alpha and gamma adaptin binding protein p34</fullName>
    </submittedName>
</protein>
<feature type="region of interest" description="Disordered" evidence="1">
    <location>
        <begin position="209"/>
        <end position="245"/>
    </location>
</feature>
<dbReference type="EMBL" id="JAUEPO010000003">
    <property type="protein sequence ID" value="KAK3328294.1"/>
    <property type="molecule type" value="Genomic_DNA"/>
</dbReference>
<sequence>MEIANPRRILAVSLDESMEHLTRVIKDLTGADPAASASADGIDATIAGTTHTLALTTPYYTAQVPIWLDLVSAPDEWAASFLSPEAKEVLTVLGGVVVVFALPPPSATGVAVEQTKALIAHVGRVVREGLGGWDWDGVGLAVGVSGGLAQAGHDEMGDVLDEWEDCCAEWGLEFVHAASASSGVDGGAKNEFGEKTGMARVLEALQANDWSGGAGGDDDDSDDAMVDGEEEEEEEGGDVELDPAAMGFGFDQQDFEGLKRAIWNSAQEGDDEAAAGGEGKGTAAAGEEDDDTPLNEEEIQKLERMMLKLQAVRDRSAGMPEGQRRKMAKDAVDEVMKEL</sequence>
<feature type="compositionally biased region" description="Acidic residues" evidence="1">
    <location>
        <begin position="216"/>
        <end position="241"/>
    </location>
</feature>
<evidence type="ECO:0000313" key="3">
    <source>
        <dbReference type="Proteomes" id="UP001286456"/>
    </source>
</evidence>
<proteinExistence type="predicted"/>
<dbReference type="AlphaFoldDB" id="A0AAE0MEN1"/>
<dbReference type="Proteomes" id="UP001286456">
    <property type="component" value="Unassembled WGS sequence"/>
</dbReference>
<dbReference type="InterPro" id="IPR034627">
    <property type="entry name" value="Irc6"/>
</dbReference>
<keyword evidence="3" id="KW-1185">Reference proteome</keyword>
<feature type="compositionally biased region" description="Acidic residues" evidence="1">
    <location>
        <begin position="286"/>
        <end position="295"/>
    </location>
</feature>
<dbReference type="PANTHER" id="PTHR28043:SF1">
    <property type="entry name" value="INCREASED RECOMBINATION CENTERS PROTEIN 6"/>
    <property type="match status" value="1"/>
</dbReference>
<comment type="caution">
    <text evidence="2">The sequence shown here is derived from an EMBL/GenBank/DDBJ whole genome shotgun (WGS) entry which is preliminary data.</text>
</comment>
<dbReference type="Gene3D" id="3.40.50.11960">
    <property type="match status" value="1"/>
</dbReference>
<organism evidence="2 3">
    <name type="scientific">Cercophora scortea</name>
    <dbReference type="NCBI Taxonomy" id="314031"/>
    <lineage>
        <taxon>Eukaryota</taxon>
        <taxon>Fungi</taxon>
        <taxon>Dikarya</taxon>
        <taxon>Ascomycota</taxon>
        <taxon>Pezizomycotina</taxon>
        <taxon>Sordariomycetes</taxon>
        <taxon>Sordariomycetidae</taxon>
        <taxon>Sordariales</taxon>
        <taxon>Lasiosphaeriaceae</taxon>
        <taxon>Cercophora</taxon>
    </lineage>
</organism>